<dbReference type="InterPro" id="IPR010850">
    <property type="entry name" value="Neuroparsin"/>
</dbReference>
<dbReference type="AlphaFoldDB" id="A0A9P0MUU2"/>
<name>A0A9P0MUU2_NEZVI</name>
<sequence>MDEKSYKYPIIKDASLLCYPRSNFPRCKHRDNELSIDNVRTIKHSPALEKASLIQNPKNEMNSLVFLLSALSFAVLASSRGFYQCQPCRGEECNVRPEGCKYGMDKGPCGLWRCNSGPGQRCGGRDNHLGKCGNGTTCNCGICRGCSTDMYEIVDSVADESFAALDDTNFVHVGAAAPAYPAIAGRAIAALAEVVVPPAAPLSGSGIAPPYAAGALIHAVLATFRPHVALLPPARLALVEATTARKNRE</sequence>
<evidence type="ECO:0008006" key="3">
    <source>
        <dbReference type="Google" id="ProtNLM"/>
    </source>
</evidence>
<keyword evidence="2" id="KW-1185">Reference proteome</keyword>
<organism evidence="1 2">
    <name type="scientific">Nezara viridula</name>
    <name type="common">Southern green stink bug</name>
    <name type="synonym">Cimex viridulus</name>
    <dbReference type="NCBI Taxonomy" id="85310"/>
    <lineage>
        <taxon>Eukaryota</taxon>
        <taxon>Metazoa</taxon>
        <taxon>Ecdysozoa</taxon>
        <taxon>Arthropoda</taxon>
        <taxon>Hexapoda</taxon>
        <taxon>Insecta</taxon>
        <taxon>Pterygota</taxon>
        <taxon>Neoptera</taxon>
        <taxon>Paraneoptera</taxon>
        <taxon>Hemiptera</taxon>
        <taxon>Heteroptera</taxon>
        <taxon>Panheteroptera</taxon>
        <taxon>Pentatomomorpha</taxon>
        <taxon>Pentatomoidea</taxon>
        <taxon>Pentatomidae</taxon>
        <taxon>Pentatominae</taxon>
        <taxon>Nezara</taxon>
    </lineage>
</organism>
<dbReference type="EMBL" id="OV725083">
    <property type="protein sequence ID" value="CAH1407979.1"/>
    <property type="molecule type" value="Genomic_DNA"/>
</dbReference>
<protein>
    <recommendedName>
        <fullName evidence="3">Neuropeptide</fullName>
    </recommendedName>
</protein>
<dbReference type="Gene3D" id="4.10.40.20">
    <property type="match status" value="1"/>
</dbReference>
<proteinExistence type="predicted"/>
<accession>A0A9P0MUU2</accession>
<gene>
    <name evidence="1" type="ORF">NEZAVI_LOCUS15590</name>
</gene>
<dbReference type="Proteomes" id="UP001152798">
    <property type="component" value="Chromosome 7"/>
</dbReference>
<dbReference type="Pfam" id="PF07327">
    <property type="entry name" value="Neuroparsin"/>
    <property type="match status" value="1"/>
</dbReference>
<evidence type="ECO:0000313" key="2">
    <source>
        <dbReference type="Proteomes" id="UP001152798"/>
    </source>
</evidence>
<evidence type="ECO:0000313" key="1">
    <source>
        <dbReference type="EMBL" id="CAH1407979.1"/>
    </source>
</evidence>
<reference evidence="1" key="1">
    <citation type="submission" date="2022-01" db="EMBL/GenBank/DDBJ databases">
        <authorList>
            <person name="King R."/>
        </authorList>
    </citation>
    <scope>NUCLEOTIDE SEQUENCE</scope>
</reference>